<proteinExistence type="predicted"/>
<organism evidence="1 2">
    <name type="scientific">Ramalina farinacea</name>
    <dbReference type="NCBI Taxonomy" id="258253"/>
    <lineage>
        <taxon>Eukaryota</taxon>
        <taxon>Fungi</taxon>
        <taxon>Dikarya</taxon>
        <taxon>Ascomycota</taxon>
        <taxon>Pezizomycotina</taxon>
        <taxon>Lecanoromycetes</taxon>
        <taxon>OSLEUM clade</taxon>
        <taxon>Lecanoromycetidae</taxon>
        <taxon>Lecanorales</taxon>
        <taxon>Lecanorineae</taxon>
        <taxon>Ramalinaceae</taxon>
        <taxon>Ramalina</taxon>
    </lineage>
</organism>
<reference evidence="1" key="1">
    <citation type="journal article" date="2023" name="Genome Biol. Evol.">
        <title>First Whole Genome Sequence and Flow Cytometry Genome Size Data for the Lichen-Forming Fungus Ramalina farinacea (Ascomycota).</title>
        <authorList>
            <person name="Llewellyn T."/>
            <person name="Mian S."/>
            <person name="Hill R."/>
            <person name="Leitch I.J."/>
            <person name="Gaya E."/>
        </authorList>
    </citation>
    <scope>NUCLEOTIDE SEQUENCE</scope>
    <source>
        <strain evidence="1">LIQ254RAFAR</strain>
    </source>
</reference>
<sequence length="344" mass="39909">MSDKNIGAPLENILSDELRAITYGLPHGLVRWETIVRSYRAELPESEYSSHDQEYFHALFTAYVEQSQNTTVYSHRFYHHMKGTIKEYILETKWLIGYLDNAGLFDTAGPVELGLLARLLAYVGSWNIIFLPSGIEPFQQGRSRISPPLVLDHLEKHSDMMIDRLTKDHDNIINLQTSLRTTKETSERIQRALSNRISENNKQSRPHNRYLDVLRQPFYGPDLSNEIYQLKERKKWLDKMKPAFNATSTYLNKVEREFDSALNVCIQLKVALLAEGKAARYGGPISVWVREYAERLESGVTDLETEFTQYQSGELRFREDLFNREREGLPEQYTNPTGQPRIKS</sequence>
<gene>
    <name evidence="1" type="ORF">OHK93_004045</name>
</gene>
<evidence type="ECO:0000313" key="1">
    <source>
        <dbReference type="EMBL" id="MDI1485856.1"/>
    </source>
</evidence>
<evidence type="ECO:0000313" key="2">
    <source>
        <dbReference type="Proteomes" id="UP001161017"/>
    </source>
</evidence>
<protein>
    <submittedName>
        <fullName evidence="1">Uncharacterized protein</fullName>
    </submittedName>
</protein>
<name>A0AA43QG02_9LECA</name>
<accession>A0AA43QG02</accession>
<keyword evidence="2" id="KW-1185">Reference proteome</keyword>
<dbReference type="EMBL" id="JAPUFD010000002">
    <property type="protein sequence ID" value="MDI1485856.1"/>
    <property type="molecule type" value="Genomic_DNA"/>
</dbReference>
<dbReference type="Proteomes" id="UP001161017">
    <property type="component" value="Unassembled WGS sequence"/>
</dbReference>
<comment type="caution">
    <text evidence="1">The sequence shown here is derived from an EMBL/GenBank/DDBJ whole genome shotgun (WGS) entry which is preliminary data.</text>
</comment>
<dbReference type="AlphaFoldDB" id="A0AA43QG02"/>